<comment type="caution">
    <text evidence="2">The sequence shown here is derived from an EMBL/GenBank/DDBJ whole genome shotgun (WGS) entry which is preliminary data.</text>
</comment>
<name>A0A7J6NF28_PEROL</name>
<accession>A0A7J6NF28</accession>
<dbReference type="EMBL" id="JABANP010000438">
    <property type="protein sequence ID" value="KAF4682364.1"/>
    <property type="molecule type" value="Genomic_DNA"/>
</dbReference>
<sequence>MLPPGHITMDAFSIDSEGRWYIAGSSDVDNVPFLWRVSSTLDSYEVLAEGDKFIDIQVSLDGSAVFAVTAKSAIRSYDTALKNKYDLIETEDTSFSWSGVAYDDSTGILFATASKKNAVYQYTQGDGHWSTRALVAGNPSGEALDTADGLNNPTVLRWYDGYLFIRVFDGVWQWKPFDSAATQTFGGIYVYGQRGLTVSPDNFVYYSKTNNKVYRKPISNPPDGPGDIFAGACGCGPESNQLCNSLESNLVTFTPSGQVIIQDYPELYGNPEDLSFRLVSWSPHKLSIPPCYGSSTTSGPATGTTTTSGPVTSSSTTTSGPVTSTTTTSGPVT</sequence>
<dbReference type="OrthoDB" id="10323498at2759"/>
<evidence type="ECO:0000313" key="3">
    <source>
        <dbReference type="Proteomes" id="UP000541610"/>
    </source>
</evidence>
<dbReference type="Proteomes" id="UP000541610">
    <property type="component" value="Unassembled WGS sequence"/>
</dbReference>
<organism evidence="2 3">
    <name type="scientific">Perkinsus olseni</name>
    <name type="common">Perkinsus atlanticus</name>
    <dbReference type="NCBI Taxonomy" id="32597"/>
    <lineage>
        <taxon>Eukaryota</taxon>
        <taxon>Sar</taxon>
        <taxon>Alveolata</taxon>
        <taxon>Perkinsozoa</taxon>
        <taxon>Perkinsea</taxon>
        <taxon>Perkinsida</taxon>
        <taxon>Perkinsidae</taxon>
        <taxon>Perkinsus</taxon>
    </lineage>
</organism>
<feature type="region of interest" description="Disordered" evidence="1">
    <location>
        <begin position="293"/>
        <end position="333"/>
    </location>
</feature>
<protein>
    <submittedName>
        <fullName evidence="2">Uncharacterized protein</fullName>
    </submittedName>
</protein>
<dbReference type="AlphaFoldDB" id="A0A7J6NF28"/>
<feature type="non-terminal residue" evidence="2">
    <location>
        <position position="333"/>
    </location>
</feature>
<gene>
    <name evidence="2" type="ORF">FOZ60_010666</name>
</gene>
<dbReference type="SUPFAM" id="SSF63829">
    <property type="entry name" value="Calcium-dependent phosphotriesterase"/>
    <property type="match status" value="1"/>
</dbReference>
<evidence type="ECO:0000256" key="1">
    <source>
        <dbReference type="SAM" id="MobiDB-lite"/>
    </source>
</evidence>
<reference evidence="2 3" key="1">
    <citation type="submission" date="2020-04" db="EMBL/GenBank/DDBJ databases">
        <title>Perkinsus olseni comparative genomics.</title>
        <authorList>
            <person name="Bogema D.R."/>
        </authorList>
    </citation>
    <scope>NUCLEOTIDE SEQUENCE [LARGE SCALE GENOMIC DNA]</scope>
    <source>
        <strain evidence="2">00978-12</strain>
    </source>
</reference>
<proteinExistence type="predicted"/>
<evidence type="ECO:0000313" key="2">
    <source>
        <dbReference type="EMBL" id="KAF4682364.1"/>
    </source>
</evidence>